<evidence type="ECO:0000313" key="1">
    <source>
        <dbReference type="EMBL" id="SVD67367.1"/>
    </source>
</evidence>
<reference evidence="1" key="1">
    <citation type="submission" date="2018-05" db="EMBL/GenBank/DDBJ databases">
        <authorList>
            <person name="Lanie J.A."/>
            <person name="Ng W.-L."/>
            <person name="Kazmierczak K.M."/>
            <person name="Andrzejewski T.M."/>
            <person name="Davidsen T.M."/>
            <person name="Wayne K.J."/>
            <person name="Tettelin H."/>
            <person name="Glass J.I."/>
            <person name="Rusch D."/>
            <person name="Podicherti R."/>
            <person name="Tsui H.-C.T."/>
            <person name="Winkler M.E."/>
        </authorList>
    </citation>
    <scope>NUCLEOTIDE SEQUENCE</scope>
</reference>
<protein>
    <submittedName>
        <fullName evidence="1">Uncharacterized protein</fullName>
    </submittedName>
</protein>
<name>A0A382X868_9ZZZZ</name>
<accession>A0A382X868</accession>
<dbReference type="EMBL" id="UINC01165780">
    <property type="protein sequence ID" value="SVD67367.1"/>
    <property type="molecule type" value="Genomic_DNA"/>
</dbReference>
<gene>
    <name evidence="1" type="ORF">METZ01_LOCUS420221</name>
</gene>
<organism evidence="1">
    <name type="scientific">marine metagenome</name>
    <dbReference type="NCBI Taxonomy" id="408172"/>
    <lineage>
        <taxon>unclassified sequences</taxon>
        <taxon>metagenomes</taxon>
        <taxon>ecological metagenomes</taxon>
    </lineage>
</organism>
<feature type="non-terminal residue" evidence="1">
    <location>
        <position position="47"/>
    </location>
</feature>
<dbReference type="AlphaFoldDB" id="A0A382X868"/>
<proteinExistence type="predicted"/>
<sequence length="47" mass="5428">MISLWLSGCEPTPVSHFGDYPQRLSDWGLLWITGQRLQAWSESTVYD</sequence>